<dbReference type="RefSeq" id="WP_377369115.1">
    <property type="nucleotide sequence ID" value="NZ_JBHTMN010000017.1"/>
</dbReference>
<sequence>MKAIKLASVFAVSAVAAAVSTTTFAAEPVFTGSAGLEYKATDADGGDAAGSNGEVNIIGDTGLVYFDLDMDTGNGNFVLDEAFVKQGAVSFGDFDGSLADGAAYSAGVREDNDGAKKTLGTDLGIRYSVMPGLTVAAEMAEGSSQSSVAASYSQDLGVATLGLSGAFGFGTDADNQIMTAGVSVPAGMATVTGFYQTGKASDADVTSYGLGLDLALTEAVSAAAQYYVDDEADKGGVTEGSLYYTAGDIVYYVSYVDYENDTSDYSVIGAEASF</sequence>
<evidence type="ECO:0000313" key="2">
    <source>
        <dbReference type="EMBL" id="MFD1384669.1"/>
    </source>
</evidence>
<organism evidence="2 3">
    <name type="scientific">Rhodanobacter aciditrophus</name>
    <dbReference type="NCBI Taxonomy" id="1623218"/>
    <lineage>
        <taxon>Bacteria</taxon>
        <taxon>Pseudomonadati</taxon>
        <taxon>Pseudomonadota</taxon>
        <taxon>Gammaproteobacteria</taxon>
        <taxon>Lysobacterales</taxon>
        <taxon>Rhodanobacteraceae</taxon>
        <taxon>Rhodanobacter</taxon>
    </lineage>
</organism>
<evidence type="ECO:0000256" key="1">
    <source>
        <dbReference type="SAM" id="SignalP"/>
    </source>
</evidence>
<dbReference type="SUPFAM" id="SSF56935">
    <property type="entry name" value="Porins"/>
    <property type="match status" value="1"/>
</dbReference>
<proteinExistence type="predicted"/>
<keyword evidence="1" id="KW-0732">Signal</keyword>
<feature type="signal peptide" evidence="1">
    <location>
        <begin position="1"/>
        <end position="25"/>
    </location>
</feature>
<comment type="caution">
    <text evidence="2">The sequence shown here is derived from an EMBL/GenBank/DDBJ whole genome shotgun (WGS) entry which is preliminary data.</text>
</comment>
<evidence type="ECO:0000313" key="3">
    <source>
        <dbReference type="Proteomes" id="UP001597059"/>
    </source>
</evidence>
<keyword evidence="3" id="KW-1185">Reference proteome</keyword>
<evidence type="ECO:0008006" key="4">
    <source>
        <dbReference type="Google" id="ProtNLM"/>
    </source>
</evidence>
<dbReference type="InterPro" id="IPR023614">
    <property type="entry name" value="Porin_dom_sf"/>
</dbReference>
<name>A0ABW4B3N7_9GAMM</name>
<protein>
    <recommendedName>
        <fullName evidence="4">Porin</fullName>
    </recommendedName>
</protein>
<accession>A0ABW4B3N7</accession>
<reference evidence="3" key="1">
    <citation type="journal article" date="2019" name="Int. J. Syst. Evol. Microbiol.">
        <title>The Global Catalogue of Microorganisms (GCM) 10K type strain sequencing project: providing services to taxonomists for standard genome sequencing and annotation.</title>
        <authorList>
            <consortium name="The Broad Institute Genomics Platform"/>
            <consortium name="The Broad Institute Genome Sequencing Center for Infectious Disease"/>
            <person name="Wu L."/>
            <person name="Ma J."/>
        </authorList>
    </citation>
    <scope>NUCLEOTIDE SEQUENCE [LARGE SCALE GENOMIC DNA]</scope>
    <source>
        <strain evidence="3">JCM 30774</strain>
    </source>
</reference>
<dbReference type="Proteomes" id="UP001597059">
    <property type="component" value="Unassembled WGS sequence"/>
</dbReference>
<gene>
    <name evidence="2" type="ORF">ACFQ45_14965</name>
</gene>
<dbReference type="Gene3D" id="2.40.160.10">
    <property type="entry name" value="Porin"/>
    <property type="match status" value="1"/>
</dbReference>
<feature type="chain" id="PRO_5047266088" description="Porin" evidence="1">
    <location>
        <begin position="26"/>
        <end position="274"/>
    </location>
</feature>
<dbReference type="EMBL" id="JBHTMN010000017">
    <property type="protein sequence ID" value="MFD1384669.1"/>
    <property type="molecule type" value="Genomic_DNA"/>
</dbReference>